<feature type="region of interest" description="Disordered" evidence="1">
    <location>
        <begin position="121"/>
        <end position="201"/>
    </location>
</feature>
<evidence type="ECO:0000256" key="1">
    <source>
        <dbReference type="SAM" id="MobiDB-lite"/>
    </source>
</evidence>
<dbReference type="EMBL" id="JAXOVC010000008">
    <property type="protein sequence ID" value="KAK4497783.1"/>
    <property type="molecule type" value="Genomic_DNA"/>
</dbReference>
<organism evidence="2 3">
    <name type="scientific">Zasmidium cellare</name>
    <name type="common">Wine cellar mold</name>
    <name type="synonym">Racodium cellare</name>
    <dbReference type="NCBI Taxonomy" id="395010"/>
    <lineage>
        <taxon>Eukaryota</taxon>
        <taxon>Fungi</taxon>
        <taxon>Dikarya</taxon>
        <taxon>Ascomycota</taxon>
        <taxon>Pezizomycotina</taxon>
        <taxon>Dothideomycetes</taxon>
        <taxon>Dothideomycetidae</taxon>
        <taxon>Mycosphaerellales</taxon>
        <taxon>Mycosphaerellaceae</taxon>
        <taxon>Zasmidium</taxon>
    </lineage>
</organism>
<evidence type="ECO:0000313" key="2">
    <source>
        <dbReference type="EMBL" id="KAK4497783.1"/>
    </source>
</evidence>
<evidence type="ECO:0000313" key="3">
    <source>
        <dbReference type="Proteomes" id="UP001305779"/>
    </source>
</evidence>
<comment type="caution">
    <text evidence="2">The sequence shown here is derived from an EMBL/GenBank/DDBJ whole genome shotgun (WGS) entry which is preliminary data.</text>
</comment>
<reference evidence="2 3" key="1">
    <citation type="journal article" date="2023" name="G3 (Bethesda)">
        <title>A chromosome-level genome assembly of Zasmidium syzygii isolated from banana leaves.</title>
        <authorList>
            <person name="van Westerhoven A.C."/>
            <person name="Mehrabi R."/>
            <person name="Talebi R."/>
            <person name="Steentjes M.B.F."/>
            <person name="Corcolon B."/>
            <person name="Chong P.A."/>
            <person name="Kema G.H.J."/>
            <person name="Seidl M.F."/>
        </authorList>
    </citation>
    <scope>NUCLEOTIDE SEQUENCE [LARGE SCALE GENOMIC DNA]</scope>
    <source>
        <strain evidence="2 3">P124</strain>
    </source>
</reference>
<dbReference type="Proteomes" id="UP001305779">
    <property type="component" value="Unassembled WGS sequence"/>
</dbReference>
<sequence length="201" mass="22970">MSSQAFGINCKSELEWDRSPHCKNKRELKFLKERIDQFATAILEDDWGCQKKRYTIRNGPPIDDDEWKALVKEQKDLYDRLHRVKAGKKVVNLAIARRHLDLAKEKAPGIYRQVLDEAKNKTKKNKMNSRTGGKKLKKVTKKAKTEYINDSITPSSDDKLGPGDKSASQIKFEPTFDGDEPQAKRQKTSVVEEDPALIPTT</sequence>
<name>A0ABR0E934_ZASCE</name>
<feature type="compositionally biased region" description="Basic residues" evidence="1">
    <location>
        <begin position="121"/>
        <end position="142"/>
    </location>
</feature>
<proteinExistence type="predicted"/>
<gene>
    <name evidence="2" type="ORF">PRZ48_010436</name>
</gene>
<keyword evidence="3" id="KW-1185">Reference proteome</keyword>
<accession>A0ABR0E934</accession>
<protein>
    <submittedName>
        <fullName evidence="2">Uncharacterized protein</fullName>
    </submittedName>
</protein>